<dbReference type="Proteomes" id="UP000887579">
    <property type="component" value="Unplaced"/>
</dbReference>
<sequence length="153" mass="16937">MNSFKTLLVFASVISVSAIIPAVFFGLAQTALHVGGSAAQIIKESVEAGTDEKYVKIQNTMGKDVEATVRCASGDDTIEEQHLKDGEAFAWKFTPNALGSTLFYCDVETNNGKSARFDAYTDDRRKDMDWFLRGDGIYWGNADGTELEKWYDL</sequence>
<evidence type="ECO:0000313" key="2">
    <source>
        <dbReference type="WBParaSite" id="ES5_v2.g26187.t1"/>
    </source>
</evidence>
<proteinExistence type="predicted"/>
<protein>
    <submittedName>
        <fullName evidence="2">S-protein homolog</fullName>
    </submittedName>
</protein>
<evidence type="ECO:0000313" key="1">
    <source>
        <dbReference type="Proteomes" id="UP000887579"/>
    </source>
</evidence>
<name>A0AC34G921_9BILA</name>
<reference evidence="2" key="1">
    <citation type="submission" date="2022-11" db="UniProtKB">
        <authorList>
            <consortium name="WormBaseParasite"/>
        </authorList>
    </citation>
    <scope>IDENTIFICATION</scope>
</reference>
<organism evidence="1 2">
    <name type="scientific">Panagrolaimus sp. ES5</name>
    <dbReference type="NCBI Taxonomy" id="591445"/>
    <lineage>
        <taxon>Eukaryota</taxon>
        <taxon>Metazoa</taxon>
        <taxon>Ecdysozoa</taxon>
        <taxon>Nematoda</taxon>
        <taxon>Chromadorea</taxon>
        <taxon>Rhabditida</taxon>
        <taxon>Tylenchina</taxon>
        <taxon>Panagrolaimomorpha</taxon>
        <taxon>Panagrolaimoidea</taxon>
        <taxon>Panagrolaimidae</taxon>
        <taxon>Panagrolaimus</taxon>
    </lineage>
</organism>
<accession>A0AC34G921</accession>
<dbReference type="WBParaSite" id="ES5_v2.g26187.t1">
    <property type="protein sequence ID" value="ES5_v2.g26187.t1"/>
    <property type="gene ID" value="ES5_v2.g26187"/>
</dbReference>